<dbReference type="PROSITE" id="PS51892">
    <property type="entry name" value="SUBTILASE"/>
    <property type="match status" value="1"/>
</dbReference>
<dbReference type="PROSITE" id="PS00136">
    <property type="entry name" value="SUBTILASE_ASP"/>
    <property type="match status" value="1"/>
</dbReference>
<feature type="domain" description="Inhibitor I9" evidence="8">
    <location>
        <begin position="61"/>
        <end position="135"/>
    </location>
</feature>
<feature type="chain" id="PRO_5008745268" evidence="6">
    <location>
        <begin position="32"/>
        <end position="420"/>
    </location>
</feature>
<dbReference type="InterPro" id="IPR036852">
    <property type="entry name" value="Peptidase_S8/S53_dom_sf"/>
</dbReference>
<dbReference type="InterPro" id="IPR010259">
    <property type="entry name" value="S8pro/Inhibitor_I9"/>
</dbReference>
<name>A0A1C6RXX4_9ACTN</name>
<evidence type="ECO:0000256" key="4">
    <source>
        <dbReference type="ARBA" id="ARBA00022825"/>
    </source>
</evidence>
<dbReference type="CDD" id="cd04077">
    <property type="entry name" value="Peptidases_S8_PCSK9_ProteinaseK_like"/>
    <property type="match status" value="1"/>
</dbReference>
<dbReference type="GO" id="GO:0006508">
    <property type="term" value="P:proteolysis"/>
    <property type="evidence" value="ECO:0007669"/>
    <property type="project" value="UniProtKB-KW"/>
</dbReference>
<feature type="active site" description="Charge relay system" evidence="5">
    <location>
        <position position="366"/>
    </location>
</feature>
<keyword evidence="6" id="KW-0732">Signal</keyword>
<dbReference type="GO" id="GO:0005615">
    <property type="term" value="C:extracellular space"/>
    <property type="evidence" value="ECO:0007669"/>
    <property type="project" value="TreeGrafter"/>
</dbReference>
<dbReference type="InterPro" id="IPR034193">
    <property type="entry name" value="PCSK9_ProteinaseK-like"/>
</dbReference>
<dbReference type="Gene3D" id="3.40.50.200">
    <property type="entry name" value="Peptidase S8/S53 domain"/>
    <property type="match status" value="1"/>
</dbReference>
<feature type="active site" description="Charge relay system" evidence="5">
    <location>
        <position position="181"/>
    </location>
</feature>
<dbReference type="InterPro" id="IPR037045">
    <property type="entry name" value="S8pro/Inhibitor_I9_sf"/>
</dbReference>
<dbReference type="InterPro" id="IPR015500">
    <property type="entry name" value="Peptidase_S8_subtilisin-rel"/>
</dbReference>
<dbReference type="PANTHER" id="PTHR43806">
    <property type="entry name" value="PEPTIDASE S8"/>
    <property type="match status" value="1"/>
</dbReference>
<evidence type="ECO:0000259" key="7">
    <source>
        <dbReference type="Pfam" id="PF00082"/>
    </source>
</evidence>
<dbReference type="AlphaFoldDB" id="A0A1C6RXX4"/>
<dbReference type="Pfam" id="PF05922">
    <property type="entry name" value="Inhibitor_I9"/>
    <property type="match status" value="1"/>
</dbReference>
<keyword evidence="10" id="KW-1185">Reference proteome</keyword>
<evidence type="ECO:0000256" key="6">
    <source>
        <dbReference type="SAM" id="SignalP"/>
    </source>
</evidence>
<dbReference type="RefSeq" id="WP_091459388.1">
    <property type="nucleotide sequence ID" value="NZ_FMHU01000002.1"/>
</dbReference>
<evidence type="ECO:0000313" key="9">
    <source>
        <dbReference type="EMBL" id="SCL21924.1"/>
    </source>
</evidence>
<gene>
    <name evidence="9" type="ORF">GA0074694_3194</name>
</gene>
<comment type="similarity">
    <text evidence="1 5">Belongs to the peptidase S8 family.</text>
</comment>
<dbReference type="SUPFAM" id="SSF52743">
    <property type="entry name" value="Subtilisin-like"/>
    <property type="match status" value="1"/>
</dbReference>
<feature type="signal peptide" evidence="6">
    <location>
        <begin position="1"/>
        <end position="31"/>
    </location>
</feature>
<feature type="active site" description="Charge relay system" evidence="5">
    <location>
        <position position="214"/>
    </location>
</feature>
<dbReference type="InterPro" id="IPR000209">
    <property type="entry name" value="Peptidase_S8/S53_dom"/>
</dbReference>
<reference evidence="10" key="1">
    <citation type="submission" date="2016-06" db="EMBL/GenBank/DDBJ databases">
        <authorList>
            <person name="Varghese N."/>
        </authorList>
    </citation>
    <scope>NUCLEOTIDE SEQUENCE [LARGE SCALE GENOMIC DNA]</scope>
    <source>
        <strain evidence="10">DSM 46123</strain>
    </source>
</reference>
<dbReference type="Proteomes" id="UP000198906">
    <property type="component" value="Unassembled WGS sequence"/>
</dbReference>
<evidence type="ECO:0000256" key="1">
    <source>
        <dbReference type="ARBA" id="ARBA00011073"/>
    </source>
</evidence>
<sequence>MTGTRLRGRLLALTLATALTAALAPAGTASAAPGETTRHAGASAAEGTIRHAGAADAVRDSYIVVLRDDVVRPAADATGTAGVTRIADRLRARYGGSVGHVYGSALAGFEVRLSERAARRLAADPAVAYVEQNRVTPLIGPGTQLNPPSWGLDRIDQRNLPLDNRYSYPNTAHNVHVYVVDTGVRATHVDFGPRVTGGVDLVDGALPADDCNGHGTHLAGTIGGTSHGVAKEVRIHPVRVLNCTGSGTYATVIAGIDWISANALRPAVVELAIGGSANSTLDAAVTNSINRGITYVTTGGSSSTNACNFSPGRVPGALTVVGTSATDARLPSGNYGSCIDLYAPGQNITSAWYTSNTAVTTISGGSTASAHVAGCAALALSTNPTWTPAQVSGYLTSRATTNIVTGVVSGTPNRLLYCGP</sequence>
<dbReference type="InterPro" id="IPR023827">
    <property type="entry name" value="Peptidase_S8_Asp-AS"/>
</dbReference>
<keyword evidence="2 5" id="KW-0645">Protease</keyword>
<dbReference type="InterPro" id="IPR050131">
    <property type="entry name" value="Peptidase_S8_subtilisin-like"/>
</dbReference>
<dbReference type="PRINTS" id="PR00723">
    <property type="entry name" value="SUBTILISIN"/>
</dbReference>
<dbReference type="Pfam" id="PF00082">
    <property type="entry name" value="Peptidase_S8"/>
    <property type="match status" value="1"/>
</dbReference>
<evidence type="ECO:0000256" key="5">
    <source>
        <dbReference type="PROSITE-ProRule" id="PRU01240"/>
    </source>
</evidence>
<keyword evidence="3 5" id="KW-0378">Hydrolase</keyword>
<evidence type="ECO:0000256" key="3">
    <source>
        <dbReference type="ARBA" id="ARBA00022801"/>
    </source>
</evidence>
<organism evidence="9 10">
    <name type="scientific">Micromonospora inyonensis</name>
    <dbReference type="NCBI Taxonomy" id="47866"/>
    <lineage>
        <taxon>Bacteria</taxon>
        <taxon>Bacillati</taxon>
        <taxon>Actinomycetota</taxon>
        <taxon>Actinomycetes</taxon>
        <taxon>Micromonosporales</taxon>
        <taxon>Micromonosporaceae</taxon>
        <taxon>Micromonospora</taxon>
    </lineage>
</organism>
<evidence type="ECO:0000313" key="10">
    <source>
        <dbReference type="Proteomes" id="UP000198906"/>
    </source>
</evidence>
<feature type="domain" description="Peptidase S8/S53" evidence="7">
    <location>
        <begin position="174"/>
        <end position="402"/>
    </location>
</feature>
<dbReference type="STRING" id="47866.GA0074694_3194"/>
<evidence type="ECO:0000256" key="2">
    <source>
        <dbReference type="ARBA" id="ARBA00022670"/>
    </source>
</evidence>
<dbReference type="Gene3D" id="3.30.70.80">
    <property type="entry name" value="Peptidase S8 propeptide/proteinase inhibitor I9"/>
    <property type="match status" value="1"/>
</dbReference>
<accession>A0A1C6RXX4</accession>
<dbReference type="SUPFAM" id="SSF54897">
    <property type="entry name" value="Protease propeptides/inhibitors"/>
    <property type="match status" value="1"/>
</dbReference>
<protein>
    <submittedName>
        <fullName evidence="9">Serine protease, subtilisin family</fullName>
    </submittedName>
</protein>
<dbReference type="GO" id="GO:0004252">
    <property type="term" value="F:serine-type endopeptidase activity"/>
    <property type="evidence" value="ECO:0007669"/>
    <property type="project" value="UniProtKB-UniRule"/>
</dbReference>
<proteinExistence type="inferred from homology"/>
<dbReference type="FunFam" id="3.40.50.200:FF:000014">
    <property type="entry name" value="Proteinase K"/>
    <property type="match status" value="1"/>
</dbReference>
<dbReference type="PANTHER" id="PTHR43806:SF11">
    <property type="entry name" value="CEREVISIN-RELATED"/>
    <property type="match status" value="1"/>
</dbReference>
<evidence type="ECO:0000259" key="8">
    <source>
        <dbReference type="Pfam" id="PF05922"/>
    </source>
</evidence>
<keyword evidence="4 5" id="KW-0720">Serine protease</keyword>
<dbReference type="EMBL" id="FMHU01000002">
    <property type="protein sequence ID" value="SCL21924.1"/>
    <property type="molecule type" value="Genomic_DNA"/>
</dbReference>